<evidence type="ECO:0000256" key="6">
    <source>
        <dbReference type="ARBA" id="ARBA00023186"/>
    </source>
</evidence>
<dbReference type="SUPFAM" id="SSF54534">
    <property type="entry name" value="FKBP-like"/>
    <property type="match status" value="1"/>
</dbReference>
<evidence type="ECO:0000256" key="2">
    <source>
        <dbReference type="ARBA" id="ARBA00004496"/>
    </source>
</evidence>
<dbReference type="GO" id="GO:0042026">
    <property type="term" value="P:protein refolding"/>
    <property type="evidence" value="ECO:0007669"/>
    <property type="project" value="UniProtKB-ARBA"/>
</dbReference>
<dbReference type="PANTHER" id="PTHR47861:SF3">
    <property type="entry name" value="FKBP-TYPE PEPTIDYL-PROLYL CIS-TRANS ISOMERASE SLYD"/>
    <property type="match status" value="1"/>
</dbReference>
<dbReference type="InterPro" id="IPR046357">
    <property type="entry name" value="PPIase_dom_sf"/>
</dbReference>
<evidence type="ECO:0000256" key="8">
    <source>
        <dbReference type="ARBA" id="ARBA00037071"/>
    </source>
</evidence>
<feature type="domain" description="PPIase FKBP-type" evidence="11">
    <location>
        <begin position="7"/>
        <end position="84"/>
    </location>
</feature>
<gene>
    <name evidence="12" type="ORF">FVE67_04405</name>
</gene>
<protein>
    <recommendedName>
        <fullName evidence="10">Peptidyl-prolyl cis-trans isomerase</fullName>
        <ecNumber evidence="10">5.2.1.8</ecNumber>
    </recommendedName>
</protein>
<keyword evidence="13" id="KW-1185">Reference proteome</keyword>
<dbReference type="EC" id="5.2.1.8" evidence="10"/>
<sequence length="155" mass="17133">MRRAQIGDVVSIHCVGMLENGEIFESTPEDQPFYFEVGSPEIIPGLSEAVVGMAEGEEKEVLLSPDKAFGERDENLVREIPREALSLETEPQPGMMLNLIVDTPQGEMQFPALVAAVDPEKIVLDLNPPLAGKNVIFRIKLLGIHDREELVLEDL</sequence>
<name>A0A6H1WSB0_9BACT</name>
<evidence type="ECO:0000256" key="9">
    <source>
        <dbReference type="PROSITE-ProRule" id="PRU00277"/>
    </source>
</evidence>
<dbReference type="PANTHER" id="PTHR47861">
    <property type="entry name" value="FKBP-TYPE PEPTIDYL-PROLYL CIS-TRANS ISOMERASE SLYD"/>
    <property type="match status" value="1"/>
</dbReference>
<keyword evidence="5 9" id="KW-0697">Rotamase</keyword>
<dbReference type="AlphaFoldDB" id="A0A6H1WSB0"/>
<reference evidence="12 13" key="1">
    <citation type="submission" date="2019-08" db="EMBL/GenBank/DDBJ databases">
        <title>Complete genome sequence of Thermosulfurimonas marina SU872T, an anaerobic thermophilic chemolithoautotrophic bacterium isolated from a shallow marine hydrothermal vent.</title>
        <authorList>
            <person name="Allioux M."/>
            <person name="Jebbar M."/>
            <person name="Slobodkina G."/>
            <person name="Slobodkin A."/>
            <person name="Moalic Y."/>
            <person name="Frolova A."/>
            <person name="Shao Z."/>
            <person name="Alain K."/>
        </authorList>
    </citation>
    <scope>NUCLEOTIDE SEQUENCE [LARGE SCALE GENOMIC DNA]</scope>
    <source>
        <strain evidence="12 13">SU872</strain>
    </source>
</reference>
<keyword evidence="4" id="KW-0963">Cytoplasm</keyword>
<evidence type="ECO:0000313" key="13">
    <source>
        <dbReference type="Proteomes" id="UP000501253"/>
    </source>
</evidence>
<dbReference type="GO" id="GO:0003755">
    <property type="term" value="F:peptidyl-prolyl cis-trans isomerase activity"/>
    <property type="evidence" value="ECO:0007669"/>
    <property type="project" value="UniProtKB-UniRule"/>
</dbReference>
<evidence type="ECO:0000256" key="7">
    <source>
        <dbReference type="ARBA" id="ARBA00023235"/>
    </source>
</evidence>
<dbReference type="InterPro" id="IPR001179">
    <property type="entry name" value="PPIase_FKBP_dom"/>
</dbReference>
<evidence type="ECO:0000256" key="4">
    <source>
        <dbReference type="ARBA" id="ARBA00022490"/>
    </source>
</evidence>
<dbReference type="GO" id="GO:0005737">
    <property type="term" value="C:cytoplasm"/>
    <property type="evidence" value="ECO:0007669"/>
    <property type="project" value="UniProtKB-SubCell"/>
</dbReference>
<evidence type="ECO:0000256" key="3">
    <source>
        <dbReference type="ARBA" id="ARBA00006577"/>
    </source>
</evidence>
<keyword evidence="7 9" id="KW-0413">Isomerase</keyword>
<comment type="subcellular location">
    <subcellularLocation>
        <location evidence="2">Cytoplasm</location>
    </subcellularLocation>
</comment>
<accession>A0A6H1WSB0</accession>
<dbReference type="KEGG" id="tmai:FVE67_04405"/>
<dbReference type="RefSeq" id="WP_168719432.1">
    <property type="nucleotide sequence ID" value="NZ_CP042909.1"/>
</dbReference>
<dbReference type="Gene3D" id="3.10.50.40">
    <property type="match status" value="1"/>
</dbReference>
<comment type="similarity">
    <text evidence="3 10">Belongs to the FKBP-type PPIase family.</text>
</comment>
<comment type="catalytic activity">
    <reaction evidence="1 9 10">
        <text>[protein]-peptidylproline (omega=180) = [protein]-peptidylproline (omega=0)</text>
        <dbReference type="Rhea" id="RHEA:16237"/>
        <dbReference type="Rhea" id="RHEA-COMP:10747"/>
        <dbReference type="Rhea" id="RHEA-COMP:10748"/>
        <dbReference type="ChEBI" id="CHEBI:83833"/>
        <dbReference type="ChEBI" id="CHEBI:83834"/>
        <dbReference type="EC" id="5.2.1.8"/>
    </reaction>
</comment>
<comment type="function">
    <text evidence="8">Also involved in hydrogenase metallocenter assembly, probably by participating in the nickel insertion step. This function in hydrogenase biosynthesis requires chaperone activity and the presence of the metal-binding domain, but not PPIase activity.</text>
</comment>
<keyword evidence="6" id="KW-0143">Chaperone</keyword>
<dbReference type="Proteomes" id="UP000501253">
    <property type="component" value="Chromosome"/>
</dbReference>
<evidence type="ECO:0000256" key="10">
    <source>
        <dbReference type="RuleBase" id="RU003915"/>
    </source>
</evidence>
<organism evidence="12 13">
    <name type="scientific">Thermosulfurimonas marina</name>
    <dbReference type="NCBI Taxonomy" id="2047767"/>
    <lineage>
        <taxon>Bacteria</taxon>
        <taxon>Pseudomonadati</taxon>
        <taxon>Thermodesulfobacteriota</taxon>
        <taxon>Thermodesulfobacteria</taxon>
        <taxon>Thermodesulfobacteriales</taxon>
        <taxon>Thermodesulfobacteriaceae</taxon>
        <taxon>Thermosulfurimonas</taxon>
    </lineage>
</organism>
<proteinExistence type="inferred from homology"/>
<evidence type="ECO:0000256" key="5">
    <source>
        <dbReference type="ARBA" id="ARBA00023110"/>
    </source>
</evidence>
<evidence type="ECO:0000256" key="1">
    <source>
        <dbReference type="ARBA" id="ARBA00000971"/>
    </source>
</evidence>
<dbReference type="Pfam" id="PF00254">
    <property type="entry name" value="FKBP_C"/>
    <property type="match status" value="1"/>
</dbReference>
<evidence type="ECO:0000259" key="11">
    <source>
        <dbReference type="PROSITE" id="PS50059"/>
    </source>
</evidence>
<dbReference type="PROSITE" id="PS50059">
    <property type="entry name" value="FKBP_PPIASE"/>
    <property type="match status" value="1"/>
</dbReference>
<evidence type="ECO:0000313" key="12">
    <source>
        <dbReference type="EMBL" id="QJA06083.1"/>
    </source>
</evidence>
<dbReference type="EMBL" id="CP042909">
    <property type="protein sequence ID" value="QJA06083.1"/>
    <property type="molecule type" value="Genomic_DNA"/>
</dbReference>